<gene>
    <name evidence="1" type="ORF">KIL84_020757</name>
</gene>
<sequence>MFCHQLFRDACLLLADVLRVSHTGKRPGVKLPLPLNDLGQKKGVEFFSFGAQIDRVAAPGERDERLTSQGVLERSQLTFGSVSRTRQPFHREDERLGFLQEALETTLPGNSCLISLHQLNNQFVLSLNREGRLVPRERNVPLEKTSIICLLVWFANGKTTSRPSGPELQLH</sequence>
<accession>A0A9D4AZB2</accession>
<comment type="caution">
    <text evidence="1">The sequence shown here is derived from an EMBL/GenBank/DDBJ whole genome shotgun (WGS) entry which is preliminary data.</text>
</comment>
<evidence type="ECO:0000313" key="1">
    <source>
        <dbReference type="EMBL" id="KAH1176023.1"/>
    </source>
</evidence>
<dbReference type="AlphaFoldDB" id="A0A9D4AZB2"/>
<evidence type="ECO:0000313" key="2">
    <source>
        <dbReference type="Proteomes" id="UP000827986"/>
    </source>
</evidence>
<dbReference type="Proteomes" id="UP000827986">
    <property type="component" value="Unassembled WGS sequence"/>
</dbReference>
<keyword evidence="2" id="KW-1185">Reference proteome</keyword>
<reference evidence="1" key="1">
    <citation type="submission" date="2021-09" db="EMBL/GenBank/DDBJ databases">
        <title>The genome of Mauremys mutica provides insights into the evolution of semi-aquatic lifestyle.</title>
        <authorList>
            <person name="Gong S."/>
            <person name="Gao Y."/>
        </authorList>
    </citation>
    <scope>NUCLEOTIDE SEQUENCE</scope>
    <source>
        <strain evidence="1">MM-2020</strain>
        <tissue evidence="1">Muscle</tissue>
    </source>
</reference>
<dbReference type="EMBL" id="JAHDVG010000475">
    <property type="protein sequence ID" value="KAH1176023.1"/>
    <property type="molecule type" value="Genomic_DNA"/>
</dbReference>
<name>A0A9D4AZB2_9SAUR</name>
<organism evidence="1 2">
    <name type="scientific">Mauremys mutica</name>
    <name type="common">yellowpond turtle</name>
    <dbReference type="NCBI Taxonomy" id="74926"/>
    <lineage>
        <taxon>Eukaryota</taxon>
        <taxon>Metazoa</taxon>
        <taxon>Chordata</taxon>
        <taxon>Craniata</taxon>
        <taxon>Vertebrata</taxon>
        <taxon>Euteleostomi</taxon>
        <taxon>Archelosauria</taxon>
        <taxon>Testudinata</taxon>
        <taxon>Testudines</taxon>
        <taxon>Cryptodira</taxon>
        <taxon>Durocryptodira</taxon>
        <taxon>Testudinoidea</taxon>
        <taxon>Geoemydidae</taxon>
        <taxon>Geoemydinae</taxon>
        <taxon>Mauremys</taxon>
    </lineage>
</organism>
<protein>
    <submittedName>
        <fullName evidence="1">Uncharacterized protein</fullName>
    </submittedName>
</protein>
<proteinExistence type="predicted"/>